<evidence type="ECO:0000313" key="2">
    <source>
        <dbReference type="EMBL" id="NMO77947.1"/>
    </source>
</evidence>
<name>A0A7Y0K979_9BACI</name>
<dbReference type="CDD" id="cd04301">
    <property type="entry name" value="NAT_SF"/>
    <property type="match status" value="1"/>
</dbReference>
<accession>A0A7Y0K979</accession>
<dbReference type="EMBL" id="JABBPK010000001">
    <property type="protein sequence ID" value="NMO77947.1"/>
    <property type="molecule type" value="Genomic_DNA"/>
</dbReference>
<organism evidence="2 3">
    <name type="scientific">Niallia alba</name>
    <dbReference type="NCBI Taxonomy" id="2729105"/>
    <lineage>
        <taxon>Bacteria</taxon>
        <taxon>Bacillati</taxon>
        <taxon>Bacillota</taxon>
        <taxon>Bacilli</taxon>
        <taxon>Bacillales</taxon>
        <taxon>Bacillaceae</taxon>
        <taxon>Niallia</taxon>
    </lineage>
</organism>
<dbReference type="Pfam" id="PF13673">
    <property type="entry name" value="Acetyltransf_10"/>
    <property type="match status" value="1"/>
</dbReference>
<sequence length="139" mass="16493">MIKLKNGLEIQVRKYQEDDFPSIHALNREEQWNNLVAKKEDTISAWNHSNIAYVAMLDDKIIGYIRGMTDQSITMYICELLIDQTYRSLGIGHNLLYYVHRLYPNTRVEMLASSTSHTYYETKGYRAFYGFRKNFTEYK</sequence>
<reference evidence="2 3" key="1">
    <citation type="submission" date="2020-04" db="EMBL/GenBank/DDBJ databases">
        <title>Bacillus sp. UniB3 isolated from commercial digestive syrup.</title>
        <authorList>
            <person name="Thorat V."/>
            <person name="Kirdat K."/>
            <person name="Tiwarekar B."/>
            <person name="Yadav A."/>
        </authorList>
    </citation>
    <scope>NUCLEOTIDE SEQUENCE [LARGE SCALE GENOMIC DNA]</scope>
    <source>
        <strain evidence="2 3">UniB3</strain>
    </source>
</reference>
<dbReference type="PROSITE" id="PS51186">
    <property type="entry name" value="GNAT"/>
    <property type="match status" value="1"/>
</dbReference>
<dbReference type="RefSeq" id="WP_016203659.1">
    <property type="nucleotide sequence ID" value="NZ_JABBPK010000001.1"/>
</dbReference>
<evidence type="ECO:0000259" key="1">
    <source>
        <dbReference type="PROSITE" id="PS51186"/>
    </source>
</evidence>
<dbReference type="SUPFAM" id="SSF55729">
    <property type="entry name" value="Acyl-CoA N-acyltransferases (Nat)"/>
    <property type="match status" value="1"/>
</dbReference>
<proteinExistence type="predicted"/>
<dbReference type="GO" id="GO:0016747">
    <property type="term" value="F:acyltransferase activity, transferring groups other than amino-acyl groups"/>
    <property type="evidence" value="ECO:0007669"/>
    <property type="project" value="InterPro"/>
</dbReference>
<keyword evidence="3" id="KW-1185">Reference proteome</keyword>
<dbReference type="Proteomes" id="UP000588491">
    <property type="component" value="Unassembled WGS sequence"/>
</dbReference>
<gene>
    <name evidence="2" type="ORF">HHU08_13220</name>
</gene>
<comment type="caution">
    <text evidence="2">The sequence shown here is derived from an EMBL/GenBank/DDBJ whole genome shotgun (WGS) entry which is preliminary data.</text>
</comment>
<evidence type="ECO:0000313" key="3">
    <source>
        <dbReference type="Proteomes" id="UP000588491"/>
    </source>
</evidence>
<dbReference type="InterPro" id="IPR016181">
    <property type="entry name" value="Acyl_CoA_acyltransferase"/>
</dbReference>
<protein>
    <submittedName>
        <fullName evidence="2">GNAT family N-acetyltransferase</fullName>
    </submittedName>
</protein>
<feature type="domain" description="N-acetyltransferase" evidence="1">
    <location>
        <begin position="10"/>
        <end position="139"/>
    </location>
</feature>
<dbReference type="AlphaFoldDB" id="A0A7Y0K979"/>
<dbReference type="InterPro" id="IPR000182">
    <property type="entry name" value="GNAT_dom"/>
</dbReference>
<dbReference type="Gene3D" id="3.40.630.30">
    <property type="match status" value="1"/>
</dbReference>
<keyword evidence="2" id="KW-0808">Transferase</keyword>